<evidence type="ECO:0000256" key="3">
    <source>
        <dbReference type="ARBA" id="ARBA00024484"/>
    </source>
</evidence>
<dbReference type="Proteomes" id="UP000623172">
    <property type="component" value="Unassembled WGS sequence"/>
</dbReference>
<evidence type="ECO:0000256" key="2">
    <source>
        <dbReference type="ARBA" id="ARBA00022840"/>
    </source>
</evidence>
<dbReference type="SUPFAM" id="SSF56801">
    <property type="entry name" value="Acetyl-CoA synthetase-like"/>
    <property type="match status" value="1"/>
</dbReference>
<accession>A0A926HRB3</accession>
<evidence type="ECO:0000313" key="6">
    <source>
        <dbReference type="Proteomes" id="UP000623172"/>
    </source>
</evidence>
<dbReference type="InterPro" id="IPR042099">
    <property type="entry name" value="ANL_N_sf"/>
</dbReference>
<keyword evidence="2" id="KW-0067">ATP-binding</keyword>
<organism evidence="5 6">
    <name type="scientific">Gehongia tenuis</name>
    <dbReference type="NCBI Taxonomy" id="2763655"/>
    <lineage>
        <taxon>Bacteria</taxon>
        <taxon>Bacillati</taxon>
        <taxon>Bacillota</taxon>
        <taxon>Clostridia</taxon>
        <taxon>Christensenellales</taxon>
        <taxon>Christensenellaceae</taxon>
        <taxon>Gehongia</taxon>
    </lineage>
</organism>
<proteinExistence type="predicted"/>
<evidence type="ECO:0000256" key="1">
    <source>
        <dbReference type="ARBA" id="ARBA00022741"/>
    </source>
</evidence>
<reference evidence="5" key="1">
    <citation type="submission" date="2020-08" db="EMBL/GenBank/DDBJ databases">
        <title>Genome public.</title>
        <authorList>
            <person name="Liu C."/>
            <person name="Sun Q."/>
        </authorList>
    </citation>
    <scope>NUCLEOTIDE SEQUENCE</scope>
    <source>
        <strain evidence="5">NSJ-53</strain>
    </source>
</reference>
<name>A0A926HRB3_9FIRM</name>
<keyword evidence="1" id="KW-0547">Nucleotide-binding</keyword>
<keyword evidence="6" id="KW-1185">Reference proteome</keyword>
<dbReference type="InterPro" id="IPR045851">
    <property type="entry name" value="AMP-bd_C_sf"/>
</dbReference>
<dbReference type="EMBL" id="JACRSR010000004">
    <property type="protein sequence ID" value="MBC8532131.1"/>
    <property type="molecule type" value="Genomic_DNA"/>
</dbReference>
<comment type="caution">
    <text evidence="5">The sequence shown here is derived from an EMBL/GenBank/DDBJ whole genome shotgun (WGS) entry which is preliminary data.</text>
</comment>
<dbReference type="Pfam" id="PF00501">
    <property type="entry name" value="AMP-binding"/>
    <property type="match status" value="1"/>
</dbReference>
<comment type="catalytic activity">
    <reaction evidence="3">
        <text>a long-chain fatty acid + ATP + CoA = a long-chain fatty acyl-CoA + AMP + diphosphate</text>
        <dbReference type="Rhea" id="RHEA:15421"/>
        <dbReference type="ChEBI" id="CHEBI:30616"/>
        <dbReference type="ChEBI" id="CHEBI:33019"/>
        <dbReference type="ChEBI" id="CHEBI:57287"/>
        <dbReference type="ChEBI" id="CHEBI:57560"/>
        <dbReference type="ChEBI" id="CHEBI:83139"/>
        <dbReference type="ChEBI" id="CHEBI:456215"/>
        <dbReference type="EC" id="6.2.1.3"/>
    </reaction>
    <physiologicalReaction direction="left-to-right" evidence="3">
        <dbReference type="Rhea" id="RHEA:15422"/>
    </physiologicalReaction>
</comment>
<dbReference type="Gene3D" id="3.40.50.12780">
    <property type="entry name" value="N-terminal domain of ligase-like"/>
    <property type="match status" value="1"/>
</dbReference>
<dbReference type="PROSITE" id="PS00455">
    <property type="entry name" value="AMP_BINDING"/>
    <property type="match status" value="1"/>
</dbReference>
<dbReference type="PANTHER" id="PTHR43272">
    <property type="entry name" value="LONG-CHAIN-FATTY-ACID--COA LIGASE"/>
    <property type="match status" value="1"/>
</dbReference>
<dbReference type="GO" id="GO:0005524">
    <property type="term" value="F:ATP binding"/>
    <property type="evidence" value="ECO:0007669"/>
    <property type="project" value="UniProtKB-KW"/>
</dbReference>
<dbReference type="GO" id="GO:0004467">
    <property type="term" value="F:long-chain fatty acid-CoA ligase activity"/>
    <property type="evidence" value="ECO:0007669"/>
    <property type="project" value="UniProtKB-EC"/>
</dbReference>
<dbReference type="InterPro" id="IPR000873">
    <property type="entry name" value="AMP-dep_synth/lig_dom"/>
</dbReference>
<dbReference type="AlphaFoldDB" id="A0A926HRB3"/>
<sequence>MNTIHKIPPKPVLNHEHFGAFLCDIAARYAKRPAVTSYTRRGEERTFSYEEVAHHAMAFGQSLIEAGFGGQHVAIVGENSYEWLIAYLGTIASGSVAVCIDVEQSDETIQSMIREADVRLMVVSCDFVSICQPLLDEDVDRMVVVDREGEEGFDAFVALGEAAYEERGGWTRPELSGEQTAVIVYTSGTTSTAKPVMLSHRALMANAAVSIAIAPVDKKSFCSLPFYHTYGLTCAVIGSLIGGYNICIGNLKTILRDIQRFQPRTLVAVPLIVETLHRMIWAGIEKSVKKSTVQRLIRMGRALGRPSMFMPAKLIEGIRSSPIGSLRIIVSGGAHLDSVIGEELEAFGILVMQGYGITECSPLVSVNDPFDYDFASVGYVVPGYEIDIRDGEIYVKGVSLMNGYYKRPELTQAALSDGWFGTGDLGYVNKKGQLFITGRKKNLIVMKNGKKISPEEIEGYLSSIPIVQEVIAYGVTQGSSTDDVKLAVMVYPNPREVEGMTSYDILQTLQKEVDRINAKLPSYKQIQMIHIRESEFEKTSSRKIKRQMI</sequence>
<dbReference type="Pfam" id="PF23562">
    <property type="entry name" value="AMP-binding_C_3"/>
    <property type="match status" value="1"/>
</dbReference>
<dbReference type="Gene3D" id="3.30.300.30">
    <property type="match status" value="1"/>
</dbReference>
<evidence type="ECO:0000259" key="4">
    <source>
        <dbReference type="Pfam" id="PF00501"/>
    </source>
</evidence>
<feature type="domain" description="AMP-dependent synthetase/ligase" evidence="4">
    <location>
        <begin position="26"/>
        <end position="405"/>
    </location>
</feature>
<evidence type="ECO:0000313" key="5">
    <source>
        <dbReference type="EMBL" id="MBC8532131.1"/>
    </source>
</evidence>
<dbReference type="GO" id="GO:0016020">
    <property type="term" value="C:membrane"/>
    <property type="evidence" value="ECO:0007669"/>
    <property type="project" value="TreeGrafter"/>
</dbReference>
<dbReference type="RefSeq" id="WP_249317243.1">
    <property type="nucleotide sequence ID" value="NZ_JACRSR010000004.1"/>
</dbReference>
<protein>
    <submittedName>
        <fullName evidence="5">AMP-binding protein</fullName>
    </submittedName>
</protein>
<gene>
    <name evidence="5" type="ORF">H8696_09750</name>
</gene>
<dbReference type="InterPro" id="IPR020845">
    <property type="entry name" value="AMP-binding_CS"/>
</dbReference>
<dbReference type="PANTHER" id="PTHR43272:SF33">
    <property type="entry name" value="AMP-BINDING DOMAIN-CONTAINING PROTEIN-RELATED"/>
    <property type="match status" value="1"/>
</dbReference>